<evidence type="ECO:0000259" key="2">
    <source>
        <dbReference type="Pfam" id="PF03171"/>
    </source>
</evidence>
<organism evidence="3 4">
    <name type="scientific">Prorocentrum cordatum</name>
    <dbReference type="NCBI Taxonomy" id="2364126"/>
    <lineage>
        <taxon>Eukaryota</taxon>
        <taxon>Sar</taxon>
        <taxon>Alveolata</taxon>
        <taxon>Dinophyceae</taxon>
        <taxon>Prorocentrales</taxon>
        <taxon>Prorocentraceae</taxon>
        <taxon>Prorocentrum</taxon>
    </lineage>
</organism>
<dbReference type="Proteomes" id="UP001189429">
    <property type="component" value="Unassembled WGS sequence"/>
</dbReference>
<sequence>MGLPLGRAARPEVVSLTAAALDGQAWGELHWIQEAFWLQFQWAQALVWRELAPLSAEEPPGTLGAKVRDRREGWTGTNLRHSVYPAGGSCTEHTDYGVVTVQQSTAGGLEGFIHGEWHPLQPPEGCALVFAGDMLERLTSGRVRALRHRVCLAPPAADQPLGLHWNARVYNTFAVPILGYVAQLETPPAWLVKSAGHSLRKAARGPGGWVASEDLWALRESFGLTASFTNIQWYALAAKIRVVQFDRACAPKACFLADVERLREALRSPPRDHSRFAWNDWYSRSFILALAQAESELQHHHATVEGLRRSRPSGDRAIERDTAWRKDCQRTVYAYLAARMAPDPTMRLRAKLQRWELEDGRRHAVIFGSVQERTPAWQGRRASHLLQVLGSLSPPRVQAAVFSTLFNRWTTARRFQGRARCLFGCGDGSEDSIEHYCRCRAVRTAFQRKLRLDPGVFCNLHTFLLVNPRIRSKEVLSLLGLAIYAVYTCTNTMRHRGRCDFEVAVDAITQAVREGAKVQELTFSPATADPNGYCFFFALFYISDISPVGELPVLDAREKVARFMLDFLLMLKRPENYVAVANRITMSGVGVQLPLAHFAGLHLAPAADRIADPVALLFRIKFPFLAHLFLQALVLGARRAASPVQFLNMNHHESLSWDEIGRYRAVVLLPHNVHLIRTADLAGGEDLYALEMLLFVPSAPFVFQFIFPGSSRGLAALHRALRLAAAGYRVALAPTAPRPGEALPRAAHRLPADTSGPSPYRGRAQRLCPYRTPAMGGCKEQGSRRNVEPCPYGVYELEAQEPLSCAELLRGRAEAGLAAALCEGGEGPAIGPRLAREGLGGGRRPDAPDARAAGVACVADLEAYRFWHAHTDYALLPGLQRFGGVAELLEAGRRDLGVALSPLARLMLGPVFVFMPVFVAPCSGAALVAKGGGGPWRERAPRLVPWAVDTPTSPVPCTGAANGPWHQRVRVAETVHWWTQALLVTSRAEAAREKPRQRRAGSATGASEQDVARVYGRDARAAAVAEAEANQAAAAAASRSAASPAVLLLPRWTLTAASRSRCRADRRLRLATRRQAEVDAWGWWGIPWEGAYEVKPNVTSYSAEIPCEKWAAKTEPNVEDQQKLETRYQKNSITPSRKFSPFTLLGSDGRRSQGGDCSALLQTLASLPREELAEGRKKAPVITDAEADTSLVEDAAQQISAALESVEGAISSAVGAVFGPGEPAQAPCKKA</sequence>
<dbReference type="Gene3D" id="2.60.120.330">
    <property type="entry name" value="B-lactam Antibiotic, Isopenicillin N Synthase, Chain"/>
    <property type="match status" value="1"/>
</dbReference>
<accession>A0ABN9UE95</accession>
<dbReference type="InterPro" id="IPR044861">
    <property type="entry name" value="IPNS-like_FE2OG_OXY"/>
</dbReference>
<comment type="caution">
    <text evidence="3">The sequence shown here is derived from an EMBL/GenBank/DDBJ whole genome shotgun (WGS) entry which is preliminary data.</text>
</comment>
<proteinExistence type="predicted"/>
<gene>
    <name evidence="3" type="ORF">PCOR1329_LOCUS47826</name>
</gene>
<name>A0ABN9UE95_9DINO</name>
<dbReference type="Pfam" id="PF03171">
    <property type="entry name" value="2OG-FeII_Oxy"/>
    <property type="match status" value="1"/>
</dbReference>
<evidence type="ECO:0000256" key="1">
    <source>
        <dbReference type="SAM" id="MobiDB-lite"/>
    </source>
</evidence>
<protein>
    <recommendedName>
        <fullName evidence="2">Isopenicillin N synthase-like Fe(2+) 2OG dioxygenase domain-containing protein</fullName>
    </recommendedName>
</protein>
<evidence type="ECO:0000313" key="3">
    <source>
        <dbReference type="EMBL" id="CAK0857870.1"/>
    </source>
</evidence>
<feature type="domain" description="Isopenicillin N synthase-like Fe(2+) 2OG dioxygenase" evidence="2">
    <location>
        <begin position="90"/>
        <end position="151"/>
    </location>
</feature>
<dbReference type="InterPro" id="IPR027443">
    <property type="entry name" value="IPNS-like_sf"/>
</dbReference>
<keyword evidence="4" id="KW-1185">Reference proteome</keyword>
<evidence type="ECO:0000313" key="4">
    <source>
        <dbReference type="Proteomes" id="UP001189429"/>
    </source>
</evidence>
<feature type="region of interest" description="Disordered" evidence="1">
    <location>
        <begin position="989"/>
        <end position="1011"/>
    </location>
</feature>
<dbReference type="EMBL" id="CAUYUJ010015765">
    <property type="protein sequence ID" value="CAK0857870.1"/>
    <property type="molecule type" value="Genomic_DNA"/>
</dbReference>
<dbReference type="SUPFAM" id="SSF51197">
    <property type="entry name" value="Clavaminate synthase-like"/>
    <property type="match status" value="1"/>
</dbReference>
<reference evidence="3" key="1">
    <citation type="submission" date="2023-10" db="EMBL/GenBank/DDBJ databases">
        <authorList>
            <person name="Chen Y."/>
            <person name="Shah S."/>
            <person name="Dougan E. K."/>
            <person name="Thang M."/>
            <person name="Chan C."/>
        </authorList>
    </citation>
    <scope>NUCLEOTIDE SEQUENCE [LARGE SCALE GENOMIC DNA]</scope>
</reference>